<evidence type="ECO:0000256" key="1">
    <source>
        <dbReference type="ARBA" id="ARBA00010201"/>
    </source>
</evidence>
<proteinExistence type="inferred from homology"/>
<evidence type="ECO:0000313" key="4">
    <source>
        <dbReference type="Proteomes" id="UP000661435"/>
    </source>
</evidence>
<gene>
    <name evidence="3" type="ORF">H8S57_10085</name>
</gene>
<dbReference type="GO" id="GO:0002161">
    <property type="term" value="F:aminoacyl-tRNA deacylase activity"/>
    <property type="evidence" value="ECO:0007669"/>
    <property type="project" value="InterPro"/>
</dbReference>
<dbReference type="Pfam" id="PF04073">
    <property type="entry name" value="tRNA_edit"/>
    <property type="match status" value="1"/>
</dbReference>
<protein>
    <submittedName>
        <fullName evidence="3">Prolyl-tRNA synthetase associated domain-containing protein</fullName>
    </submittedName>
</protein>
<dbReference type="PANTHER" id="PTHR31423">
    <property type="entry name" value="YBAK DOMAIN-CONTAINING PROTEIN"/>
    <property type="match status" value="1"/>
</dbReference>
<dbReference type="PANTHER" id="PTHR31423:SF3">
    <property type="entry name" value="PROLYL-TRNA SYNTHETASE ASSOCIATED DOMAIN-CONTAINING PROTEIN 1-RELATED"/>
    <property type="match status" value="1"/>
</dbReference>
<dbReference type="RefSeq" id="WP_186907959.1">
    <property type="nucleotide sequence ID" value="NZ_JACOPP010000012.1"/>
</dbReference>
<comment type="caution">
    <text evidence="3">The sequence shown here is derived from an EMBL/GenBank/DDBJ whole genome shotgun (WGS) entry which is preliminary data.</text>
</comment>
<dbReference type="AlphaFoldDB" id="A0A8J6M5S4"/>
<reference evidence="3" key="1">
    <citation type="submission" date="2020-08" db="EMBL/GenBank/DDBJ databases">
        <title>Genome public.</title>
        <authorList>
            <person name="Liu C."/>
            <person name="Sun Q."/>
        </authorList>
    </citation>
    <scope>NUCLEOTIDE SEQUENCE</scope>
    <source>
        <strain evidence="3">NSJ-51</strain>
    </source>
</reference>
<dbReference type="Gene3D" id="3.90.960.10">
    <property type="entry name" value="YbaK/aminoacyl-tRNA synthetase-associated domain"/>
    <property type="match status" value="1"/>
</dbReference>
<name>A0A8J6M5S4_9FIRM</name>
<comment type="similarity">
    <text evidence="1">Belongs to the PRORSD1 family.</text>
</comment>
<accession>A0A8J6M5S4</accession>
<evidence type="ECO:0000313" key="3">
    <source>
        <dbReference type="EMBL" id="MBC5734072.1"/>
    </source>
</evidence>
<dbReference type="EMBL" id="JACOPP010000012">
    <property type="protein sequence ID" value="MBC5734072.1"/>
    <property type="molecule type" value="Genomic_DNA"/>
</dbReference>
<evidence type="ECO:0000259" key="2">
    <source>
        <dbReference type="Pfam" id="PF04073"/>
    </source>
</evidence>
<dbReference type="InterPro" id="IPR040285">
    <property type="entry name" value="ProX/PRXD1"/>
</dbReference>
<dbReference type="InterPro" id="IPR036754">
    <property type="entry name" value="YbaK/aa-tRNA-synt-asso_dom_sf"/>
</dbReference>
<keyword evidence="4" id="KW-1185">Reference proteome</keyword>
<dbReference type="Proteomes" id="UP000661435">
    <property type="component" value="Unassembled WGS sequence"/>
</dbReference>
<dbReference type="CDD" id="cd04335">
    <property type="entry name" value="PrdX_deacylase"/>
    <property type="match status" value="1"/>
</dbReference>
<sequence>MYVDPTVYSGAPAEARDSREMAVYAKLDALGISYLRCDHDHADTMEACEAVEAVLDVSICKNLLLTNRQQTDFYLLMMPGRKPFKTRDLTKQLGCSRLSFATGEQMQALLGAVPGSASVFGLIYDPEQRVRLLIDRELLHDAYISGHPCFSTSTLKVQRQDLLERFLPAVGHAPTFVDLPWPEEC</sequence>
<feature type="domain" description="YbaK/aminoacyl-tRNA synthetase-associated" evidence="2">
    <location>
        <begin position="39"/>
        <end position="163"/>
    </location>
</feature>
<dbReference type="SUPFAM" id="SSF55826">
    <property type="entry name" value="YbaK/ProRS associated domain"/>
    <property type="match status" value="1"/>
</dbReference>
<dbReference type="InterPro" id="IPR007214">
    <property type="entry name" value="YbaK/aa-tRNA-synth-assoc-dom"/>
</dbReference>
<organism evidence="3 4">
    <name type="scientific">Lawsonibacter hominis</name>
    <dbReference type="NCBI Taxonomy" id="2763053"/>
    <lineage>
        <taxon>Bacteria</taxon>
        <taxon>Bacillati</taxon>
        <taxon>Bacillota</taxon>
        <taxon>Clostridia</taxon>
        <taxon>Eubacteriales</taxon>
        <taxon>Oscillospiraceae</taxon>
        <taxon>Lawsonibacter</taxon>
    </lineage>
</organism>